<dbReference type="Gene3D" id="3.40.30.10">
    <property type="entry name" value="Glutaredoxin"/>
    <property type="match status" value="1"/>
</dbReference>
<name>A0AAC9LPQ0_9FLAO</name>
<dbReference type="EMBL" id="CP019352">
    <property type="protein sequence ID" value="APY01272.1"/>
    <property type="molecule type" value="Genomic_DNA"/>
</dbReference>
<sequence>MKKYILLALFAVLATETISAQEINWITLEEAVKLQEKNPKKIMMDMYTSWCGPCKMLDRNTFSNKDVANYVNKHYYAVKFNAEGNDVVNFKNRTFKNPNYDPAKAKRRNSGHELARYFSIRSYPTIVFLDEKADFIAPIIGYKKPQQLELYLKMFKKNEHTGMDTQEKFNEYFKNFKPEFSQI</sequence>
<evidence type="ECO:0000256" key="2">
    <source>
        <dbReference type="ARBA" id="ARBA00023284"/>
    </source>
</evidence>
<proteinExistence type="predicted"/>
<dbReference type="SUPFAM" id="SSF52833">
    <property type="entry name" value="Thioredoxin-like"/>
    <property type="match status" value="1"/>
</dbReference>
<keyword evidence="6" id="KW-1185">Reference proteome</keyword>
<reference evidence="5 6" key="1">
    <citation type="submission" date="2017-01" db="EMBL/GenBank/DDBJ databases">
        <title>Complete genome of Lacinutrix venerupis DOK2-8 isolated from seawater in Dokdo.</title>
        <authorList>
            <person name="Chi W.-J."/>
            <person name="Kim J.H."/>
        </authorList>
    </citation>
    <scope>NUCLEOTIDE SEQUENCE [LARGE SCALE GENOMIC DNA]</scope>
    <source>
        <strain evidence="5 6">DOK2-8</strain>
    </source>
</reference>
<evidence type="ECO:0000313" key="6">
    <source>
        <dbReference type="Proteomes" id="UP000187506"/>
    </source>
</evidence>
<dbReference type="PROSITE" id="PS00194">
    <property type="entry name" value="THIOREDOXIN_1"/>
    <property type="match status" value="1"/>
</dbReference>
<evidence type="ECO:0000313" key="5">
    <source>
        <dbReference type="EMBL" id="APY01272.1"/>
    </source>
</evidence>
<gene>
    <name evidence="5" type="ORF">BWR22_13470</name>
</gene>
<dbReference type="InterPro" id="IPR012336">
    <property type="entry name" value="Thioredoxin-like_fold"/>
</dbReference>
<dbReference type="RefSeq" id="WP_076734175.1">
    <property type="nucleotide sequence ID" value="NZ_CP019352.1"/>
</dbReference>
<dbReference type="PANTHER" id="PTHR15337:SF11">
    <property type="entry name" value="THIOREDOXIN DOMAIN-CONTAINING PROTEIN"/>
    <property type="match status" value="1"/>
</dbReference>
<evidence type="ECO:0000259" key="4">
    <source>
        <dbReference type="Pfam" id="PF13098"/>
    </source>
</evidence>
<dbReference type="PANTHER" id="PTHR15337">
    <property type="entry name" value="ANTERIOR GRADIENT PROTEIN-RELATED"/>
    <property type="match status" value="1"/>
</dbReference>
<keyword evidence="1 3" id="KW-0732">Signal</keyword>
<organism evidence="5 6">
    <name type="scientific">Lacinutrix venerupis</name>
    <dbReference type="NCBI Taxonomy" id="1486034"/>
    <lineage>
        <taxon>Bacteria</taxon>
        <taxon>Pseudomonadati</taxon>
        <taxon>Bacteroidota</taxon>
        <taxon>Flavobacteriia</taxon>
        <taxon>Flavobacteriales</taxon>
        <taxon>Flavobacteriaceae</taxon>
        <taxon>Lacinutrix</taxon>
    </lineage>
</organism>
<dbReference type="InterPro" id="IPR017937">
    <property type="entry name" value="Thioredoxin_CS"/>
</dbReference>
<dbReference type="InterPro" id="IPR051099">
    <property type="entry name" value="AGR/TXD"/>
</dbReference>
<feature type="signal peptide" evidence="3">
    <location>
        <begin position="1"/>
        <end position="20"/>
    </location>
</feature>
<protein>
    <submittedName>
        <fullName evidence="5">Thioredoxin family protein</fullName>
    </submittedName>
</protein>
<dbReference type="AlphaFoldDB" id="A0AAC9LPQ0"/>
<accession>A0AAC9LPQ0</accession>
<evidence type="ECO:0000256" key="1">
    <source>
        <dbReference type="ARBA" id="ARBA00022729"/>
    </source>
</evidence>
<dbReference type="InterPro" id="IPR036249">
    <property type="entry name" value="Thioredoxin-like_sf"/>
</dbReference>
<dbReference type="Pfam" id="PF13098">
    <property type="entry name" value="Thioredoxin_2"/>
    <property type="match status" value="1"/>
</dbReference>
<dbReference type="Proteomes" id="UP000187506">
    <property type="component" value="Chromosome"/>
</dbReference>
<keyword evidence="2" id="KW-0676">Redox-active center</keyword>
<evidence type="ECO:0000256" key="3">
    <source>
        <dbReference type="SAM" id="SignalP"/>
    </source>
</evidence>
<feature type="domain" description="Thioredoxin-like fold" evidence="4">
    <location>
        <begin position="36"/>
        <end position="151"/>
    </location>
</feature>
<feature type="chain" id="PRO_5042292681" evidence="3">
    <location>
        <begin position="21"/>
        <end position="183"/>
    </location>
</feature>
<dbReference type="KEGG" id="lvn:BWR22_13470"/>